<dbReference type="PROSITE" id="PS50082">
    <property type="entry name" value="WD_REPEATS_2"/>
    <property type="match status" value="1"/>
</dbReference>
<dbReference type="PROSITE" id="PS00678">
    <property type="entry name" value="WD_REPEATS_1"/>
    <property type="match status" value="1"/>
</dbReference>
<comment type="pathway">
    <text evidence="1">Protein modification; peptidyl-diphthamide biosynthesis.</text>
</comment>
<name>A0A0P4WHE3_SCYOL</name>
<protein>
    <recommendedName>
        <fullName evidence="6">methylated diphthine methylhydrolase</fullName>
        <ecNumber evidence="6">3.1.1.97</ecNumber>
    </recommendedName>
</protein>
<dbReference type="EMBL" id="GDRN01051787">
    <property type="protein sequence ID" value="JAI66365.1"/>
    <property type="molecule type" value="Transcribed_RNA"/>
</dbReference>
<evidence type="ECO:0000256" key="8">
    <source>
        <dbReference type="PROSITE-ProRule" id="PRU00221"/>
    </source>
</evidence>
<keyword evidence="2 8" id="KW-0853">WD repeat</keyword>
<evidence type="ECO:0000256" key="5">
    <source>
        <dbReference type="ARBA" id="ARBA00038092"/>
    </source>
</evidence>
<organism evidence="9">
    <name type="scientific">Scylla olivacea</name>
    <name type="common">Orange mud crab</name>
    <name type="synonym">Cancer olivacea</name>
    <dbReference type="NCBI Taxonomy" id="85551"/>
    <lineage>
        <taxon>Eukaryota</taxon>
        <taxon>Metazoa</taxon>
        <taxon>Ecdysozoa</taxon>
        <taxon>Arthropoda</taxon>
        <taxon>Crustacea</taxon>
        <taxon>Multicrustacea</taxon>
        <taxon>Malacostraca</taxon>
        <taxon>Eumalacostraca</taxon>
        <taxon>Eucarida</taxon>
        <taxon>Decapoda</taxon>
        <taxon>Pleocyemata</taxon>
        <taxon>Brachyura</taxon>
        <taxon>Eubrachyura</taxon>
        <taxon>Portunoidea</taxon>
        <taxon>Portunidae</taxon>
        <taxon>Portuninae</taxon>
        <taxon>Scylla</taxon>
    </lineage>
</organism>
<evidence type="ECO:0000313" key="9">
    <source>
        <dbReference type="EMBL" id="JAI66365.1"/>
    </source>
</evidence>
<dbReference type="PANTHER" id="PTHR46042:SF1">
    <property type="entry name" value="DIPHTHINE METHYLTRANSFERASE"/>
    <property type="match status" value="1"/>
</dbReference>
<comment type="similarity">
    <text evidence="5">Belongs to the DPH7 family.</text>
</comment>
<dbReference type="Gene3D" id="2.130.10.10">
    <property type="entry name" value="YVTN repeat-like/Quinoprotein amine dehydrogenase"/>
    <property type="match status" value="1"/>
</dbReference>
<dbReference type="AlphaFoldDB" id="A0A0P4WHE3"/>
<dbReference type="InterPro" id="IPR019775">
    <property type="entry name" value="WD40_repeat_CS"/>
</dbReference>
<dbReference type="GO" id="GO:0005737">
    <property type="term" value="C:cytoplasm"/>
    <property type="evidence" value="ECO:0007669"/>
    <property type="project" value="TreeGrafter"/>
</dbReference>
<dbReference type="InterPro" id="IPR015943">
    <property type="entry name" value="WD40/YVTN_repeat-like_dom_sf"/>
</dbReference>
<comment type="catalytic activity">
    <reaction evidence="7">
        <text>diphthine methyl ester-[translation elongation factor 2] + H2O = diphthine-[translation elongation factor 2] + methanol + H(+)</text>
        <dbReference type="Rhea" id="RHEA:42656"/>
        <dbReference type="Rhea" id="RHEA-COMP:10172"/>
        <dbReference type="Rhea" id="RHEA-COMP:10173"/>
        <dbReference type="ChEBI" id="CHEBI:15377"/>
        <dbReference type="ChEBI" id="CHEBI:15378"/>
        <dbReference type="ChEBI" id="CHEBI:17790"/>
        <dbReference type="ChEBI" id="CHEBI:79005"/>
        <dbReference type="ChEBI" id="CHEBI:82696"/>
        <dbReference type="EC" id="3.1.1.97"/>
    </reaction>
</comment>
<proteinExistence type="inferred from homology"/>
<evidence type="ECO:0000256" key="3">
    <source>
        <dbReference type="ARBA" id="ARBA00022737"/>
    </source>
</evidence>
<reference evidence="9" key="1">
    <citation type="submission" date="2015-09" db="EMBL/GenBank/DDBJ databases">
        <title>Scylla olivacea transcriptome.</title>
        <authorList>
            <person name="Ikhwanuddin M."/>
        </authorList>
    </citation>
    <scope>NUCLEOTIDE SEQUENCE</scope>
</reference>
<evidence type="ECO:0000256" key="7">
    <source>
        <dbReference type="ARBA" id="ARBA00047551"/>
    </source>
</evidence>
<sequence length="355" mass="39671">MSQKVKTLFSWDTEFSADSAEFCPVEPFQDILAVGTYQLADPDYPEGTDATDLPKKRLGRLYLKQMKDKSLVLLQQIDMPAILDLKWCCHSVQGNVLLAVANAVGQLIVYRLEFSGDLGPCLTLISQHNIDETHTLALSIDWSTRKEFCDDPMIAISDSKGKITLIKLCNEELKLQQRFPAHEYEAWITAFNYWNTSILYTGGDDGKFRCFDAREEPAVAVFTNRSQHSAGVTSIHASTRSEFTVASGSYDECVCLWDTRRTKSPVSDLNLGGGVWRLKWEPGPENLLLAACMHNGFHVVDTSSSALQNVASFTGHESLAYGADWWWPGSNGTSRIVASASFYDHLLCLWEFSIN</sequence>
<dbReference type="Pfam" id="PF00400">
    <property type="entry name" value="WD40"/>
    <property type="match status" value="1"/>
</dbReference>
<evidence type="ECO:0000256" key="4">
    <source>
        <dbReference type="ARBA" id="ARBA00022801"/>
    </source>
</evidence>
<dbReference type="InterPro" id="IPR036322">
    <property type="entry name" value="WD40_repeat_dom_sf"/>
</dbReference>
<dbReference type="GO" id="GO:0017183">
    <property type="term" value="P:protein histidyl modification to diphthamide"/>
    <property type="evidence" value="ECO:0007669"/>
    <property type="project" value="TreeGrafter"/>
</dbReference>
<evidence type="ECO:0000256" key="6">
    <source>
        <dbReference type="ARBA" id="ARBA00039131"/>
    </source>
</evidence>
<dbReference type="GO" id="GO:0061685">
    <property type="term" value="F:diphthine methylesterase activity"/>
    <property type="evidence" value="ECO:0007669"/>
    <property type="project" value="UniProtKB-EC"/>
</dbReference>
<dbReference type="InterPro" id="IPR052415">
    <property type="entry name" value="Diphthine_MTase"/>
</dbReference>
<keyword evidence="3" id="KW-0677">Repeat</keyword>
<dbReference type="SMART" id="SM00320">
    <property type="entry name" value="WD40"/>
    <property type="match status" value="4"/>
</dbReference>
<dbReference type="SUPFAM" id="SSF50978">
    <property type="entry name" value="WD40 repeat-like"/>
    <property type="match status" value="1"/>
</dbReference>
<keyword evidence="4" id="KW-0378">Hydrolase</keyword>
<dbReference type="EC" id="3.1.1.97" evidence="6"/>
<accession>A0A0P4WHE3</accession>
<dbReference type="InterPro" id="IPR001680">
    <property type="entry name" value="WD40_rpt"/>
</dbReference>
<dbReference type="PANTHER" id="PTHR46042">
    <property type="entry name" value="DIPHTHINE METHYLTRANSFERASE"/>
    <property type="match status" value="1"/>
</dbReference>
<feature type="repeat" description="WD" evidence="8">
    <location>
        <begin position="225"/>
        <end position="267"/>
    </location>
</feature>
<evidence type="ECO:0000256" key="2">
    <source>
        <dbReference type="ARBA" id="ARBA00022574"/>
    </source>
</evidence>
<evidence type="ECO:0000256" key="1">
    <source>
        <dbReference type="ARBA" id="ARBA00005156"/>
    </source>
</evidence>